<dbReference type="PRINTS" id="PR00463">
    <property type="entry name" value="EP450I"/>
</dbReference>
<dbReference type="SUPFAM" id="SSF48264">
    <property type="entry name" value="Cytochrome P450"/>
    <property type="match status" value="1"/>
</dbReference>
<evidence type="ECO:0000256" key="1">
    <source>
        <dbReference type="ARBA" id="ARBA00004167"/>
    </source>
</evidence>
<comment type="caution">
    <text evidence="14">The sequence shown here is derived from an EMBL/GenBank/DDBJ whole genome shotgun (WGS) entry which is preliminary data.</text>
</comment>
<keyword evidence="4" id="KW-0812">Transmembrane</keyword>
<proteinExistence type="inferred from homology"/>
<evidence type="ECO:0000256" key="5">
    <source>
        <dbReference type="ARBA" id="ARBA00022723"/>
    </source>
</evidence>
<evidence type="ECO:0000256" key="4">
    <source>
        <dbReference type="ARBA" id="ARBA00022692"/>
    </source>
</evidence>
<dbReference type="PANTHER" id="PTHR47950:SF4">
    <property type="entry name" value="GERANIOL 8-HYDROXYLASE-LIKE"/>
    <property type="match status" value="1"/>
</dbReference>
<keyword evidence="9 12" id="KW-0503">Monooxygenase</keyword>
<dbReference type="InterPro" id="IPR036396">
    <property type="entry name" value="Cyt_P450_sf"/>
</dbReference>
<comment type="similarity">
    <text evidence="2 12">Belongs to the cytochrome P450 family.</text>
</comment>
<keyword evidence="6" id="KW-1133">Transmembrane helix</keyword>
<evidence type="ECO:0000256" key="6">
    <source>
        <dbReference type="ARBA" id="ARBA00022989"/>
    </source>
</evidence>
<evidence type="ECO:0000256" key="3">
    <source>
        <dbReference type="ARBA" id="ARBA00022617"/>
    </source>
</evidence>
<dbReference type="CDD" id="cd11073">
    <property type="entry name" value="CYP76-like"/>
    <property type="match status" value="1"/>
</dbReference>
<dbReference type="Pfam" id="PF00067">
    <property type="entry name" value="p450"/>
    <property type="match status" value="1"/>
</dbReference>
<dbReference type="PRINTS" id="PR00385">
    <property type="entry name" value="P450"/>
</dbReference>
<gene>
    <name evidence="14" type="ORF">BUALT_Bualt01G0215300</name>
</gene>
<evidence type="ECO:0000256" key="2">
    <source>
        <dbReference type="ARBA" id="ARBA00010617"/>
    </source>
</evidence>
<organism evidence="14 15">
    <name type="scientific">Buddleja alternifolia</name>
    <dbReference type="NCBI Taxonomy" id="168488"/>
    <lineage>
        <taxon>Eukaryota</taxon>
        <taxon>Viridiplantae</taxon>
        <taxon>Streptophyta</taxon>
        <taxon>Embryophyta</taxon>
        <taxon>Tracheophyta</taxon>
        <taxon>Spermatophyta</taxon>
        <taxon>Magnoliopsida</taxon>
        <taxon>eudicotyledons</taxon>
        <taxon>Gunneridae</taxon>
        <taxon>Pentapetalae</taxon>
        <taxon>asterids</taxon>
        <taxon>lamiids</taxon>
        <taxon>Lamiales</taxon>
        <taxon>Scrophulariaceae</taxon>
        <taxon>Buddlejeae</taxon>
        <taxon>Buddleja</taxon>
    </lineage>
</organism>
<sequence length="500" mass="56837">MEHLLTILLLFLSFAACLYVFRLLKPNPGKSIKLPPGPTPFPIIGNILELGNKPHQSLAKLSKIYGPLMHLKLGSLTTIVVSSSDVAKIVLQRYDQVFSDRPFPGAIQALDHHKFSVAWMPVGNQWRKLRKICKEKMFSMQKLDASQGLRREKLENLWHYVNECCVSGQAVGIGRAAFTTSLNLMSATLFSVDFADFGSDSSQEFKEIACGIMEYIGKPNFADYFPVFQVADPQGIFRKTTFYFKKCFEIFDDIINQRLKTRGTAEDSMSENDMLQALLDLNQKDEPELSFDDIKHLLLDLFVAGTDTTSGTVEWAMAELMRNPDKMLKAKNELRNVMRHTKHIQESDITKLPYLQAVVKETFRIHPTVPFLVPHKANEDTEINGHVVPKNAQILVNVWAIGRDSSIWSNPDSFMPERFLEKEIDFRGQHFELIPFGGGRRICVGLPLAYRMVHLMLATLINDFDWKLEEGLNFEELDVTEKFGLSLQKAIPLKAIPIKL</sequence>
<evidence type="ECO:0000256" key="13">
    <source>
        <dbReference type="SAM" id="SignalP"/>
    </source>
</evidence>
<evidence type="ECO:0000256" key="11">
    <source>
        <dbReference type="PIRSR" id="PIRSR602401-1"/>
    </source>
</evidence>
<dbReference type="PROSITE" id="PS00086">
    <property type="entry name" value="CYTOCHROME_P450"/>
    <property type="match status" value="1"/>
</dbReference>
<comment type="cofactor">
    <cofactor evidence="11">
        <name>heme</name>
        <dbReference type="ChEBI" id="CHEBI:30413"/>
    </cofactor>
</comment>
<evidence type="ECO:0000256" key="9">
    <source>
        <dbReference type="ARBA" id="ARBA00023033"/>
    </source>
</evidence>
<keyword evidence="8 11" id="KW-0408">Iron</keyword>
<dbReference type="InterPro" id="IPR002401">
    <property type="entry name" value="Cyt_P450_E_grp-I"/>
</dbReference>
<dbReference type="FunFam" id="1.10.630.10:FF:000007">
    <property type="entry name" value="Cytochrome P450 76C4"/>
    <property type="match status" value="1"/>
</dbReference>
<evidence type="ECO:0008006" key="16">
    <source>
        <dbReference type="Google" id="ProtNLM"/>
    </source>
</evidence>
<keyword evidence="5 11" id="KW-0479">Metal-binding</keyword>
<dbReference type="InterPro" id="IPR001128">
    <property type="entry name" value="Cyt_P450"/>
</dbReference>
<dbReference type="PANTHER" id="PTHR47950">
    <property type="entry name" value="CYTOCHROME P450, FAMILY 76, SUBFAMILY C, POLYPEPTIDE 5-RELATED"/>
    <property type="match status" value="1"/>
</dbReference>
<keyword evidence="10" id="KW-0472">Membrane</keyword>
<dbReference type="InterPro" id="IPR017972">
    <property type="entry name" value="Cyt_P450_CS"/>
</dbReference>
<evidence type="ECO:0000256" key="7">
    <source>
        <dbReference type="ARBA" id="ARBA00023002"/>
    </source>
</evidence>
<keyword evidence="15" id="KW-1185">Reference proteome</keyword>
<comment type="subcellular location">
    <subcellularLocation>
        <location evidence="1">Membrane</location>
        <topology evidence="1">Single-pass membrane protein</topology>
    </subcellularLocation>
</comment>
<dbReference type="GO" id="GO:0004497">
    <property type="term" value="F:monooxygenase activity"/>
    <property type="evidence" value="ECO:0007669"/>
    <property type="project" value="UniProtKB-KW"/>
</dbReference>
<dbReference type="EMBL" id="WHWC01000001">
    <property type="protein sequence ID" value="KAG8391708.1"/>
    <property type="molecule type" value="Genomic_DNA"/>
</dbReference>
<dbReference type="AlphaFoldDB" id="A0AAV6YBC7"/>
<feature type="signal peptide" evidence="13">
    <location>
        <begin position="1"/>
        <end position="17"/>
    </location>
</feature>
<dbReference type="GO" id="GO:0016020">
    <property type="term" value="C:membrane"/>
    <property type="evidence" value="ECO:0007669"/>
    <property type="project" value="UniProtKB-SubCell"/>
</dbReference>
<keyword evidence="3 11" id="KW-0349">Heme</keyword>
<keyword evidence="7 12" id="KW-0560">Oxidoreductase</keyword>
<feature type="chain" id="PRO_5044023428" description="Cytochrome P450" evidence="13">
    <location>
        <begin position="18"/>
        <end position="500"/>
    </location>
</feature>
<evidence type="ECO:0000256" key="12">
    <source>
        <dbReference type="RuleBase" id="RU000461"/>
    </source>
</evidence>
<dbReference type="GO" id="GO:0005506">
    <property type="term" value="F:iron ion binding"/>
    <property type="evidence" value="ECO:0007669"/>
    <property type="project" value="InterPro"/>
</dbReference>
<dbReference type="GO" id="GO:0020037">
    <property type="term" value="F:heme binding"/>
    <property type="evidence" value="ECO:0007669"/>
    <property type="project" value="InterPro"/>
</dbReference>
<evidence type="ECO:0000313" key="14">
    <source>
        <dbReference type="EMBL" id="KAG8391708.1"/>
    </source>
</evidence>
<evidence type="ECO:0000313" key="15">
    <source>
        <dbReference type="Proteomes" id="UP000826271"/>
    </source>
</evidence>
<evidence type="ECO:0000256" key="8">
    <source>
        <dbReference type="ARBA" id="ARBA00023004"/>
    </source>
</evidence>
<evidence type="ECO:0000256" key="10">
    <source>
        <dbReference type="ARBA" id="ARBA00023136"/>
    </source>
</evidence>
<dbReference type="Proteomes" id="UP000826271">
    <property type="component" value="Unassembled WGS sequence"/>
</dbReference>
<accession>A0AAV6YBC7</accession>
<name>A0AAV6YBC7_9LAMI</name>
<reference evidence="14" key="1">
    <citation type="submission" date="2019-10" db="EMBL/GenBank/DDBJ databases">
        <authorList>
            <person name="Zhang R."/>
            <person name="Pan Y."/>
            <person name="Wang J."/>
            <person name="Ma R."/>
            <person name="Yu S."/>
        </authorList>
    </citation>
    <scope>NUCLEOTIDE SEQUENCE</scope>
    <source>
        <strain evidence="14">LA-IB0</strain>
        <tissue evidence="14">Leaf</tissue>
    </source>
</reference>
<dbReference type="GO" id="GO:0016705">
    <property type="term" value="F:oxidoreductase activity, acting on paired donors, with incorporation or reduction of molecular oxygen"/>
    <property type="evidence" value="ECO:0007669"/>
    <property type="project" value="InterPro"/>
</dbReference>
<protein>
    <recommendedName>
        <fullName evidence="16">Cytochrome P450</fullName>
    </recommendedName>
</protein>
<dbReference type="Gene3D" id="1.10.630.10">
    <property type="entry name" value="Cytochrome P450"/>
    <property type="match status" value="1"/>
</dbReference>
<keyword evidence="13" id="KW-0732">Signal</keyword>
<feature type="binding site" description="axial binding residue" evidence="11">
    <location>
        <position position="443"/>
    </location>
    <ligand>
        <name>heme</name>
        <dbReference type="ChEBI" id="CHEBI:30413"/>
    </ligand>
    <ligandPart>
        <name>Fe</name>
        <dbReference type="ChEBI" id="CHEBI:18248"/>
    </ligandPart>
</feature>